<dbReference type="AlphaFoldDB" id="A0AAQ3NUM6"/>
<reference evidence="1 2" key="1">
    <citation type="journal article" date="2023" name="Life. Sci Alliance">
        <title>Evolutionary insights into 3D genome organization and epigenetic landscape of Vigna mungo.</title>
        <authorList>
            <person name="Junaid A."/>
            <person name="Singh B."/>
            <person name="Bhatia S."/>
        </authorList>
    </citation>
    <scope>NUCLEOTIDE SEQUENCE [LARGE SCALE GENOMIC DNA]</scope>
    <source>
        <strain evidence="1">Urdbean</strain>
    </source>
</reference>
<protein>
    <submittedName>
        <fullName evidence="1">Uncharacterized protein</fullName>
    </submittedName>
</protein>
<sequence>MRGDPRHKRDLVPQIRGYSRHKSCVISMFPKSCYTNWEDHRWHYNGGARMAMTWLRCGEGATRAMKERRQRDTVRVVAALPPQGFHLFAVTLLCFHKFLLVPKLGFFRRGKGEKHYAFLLLCCCGKDGGTQLSTTDDSLRSS</sequence>
<dbReference type="EMBL" id="CP144697">
    <property type="protein sequence ID" value="WVZ15655.1"/>
    <property type="molecule type" value="Genomic_DNA"/>
</dbReference>
<keyword evidence="2" id="KW-1185">Reference proteome</keyword>
<dbReference type="Proteomes" id="UP001374535">
    <property type="component" value="Chromosome 4"/>
</dbReference>
<evidence type="ECO:0000313" key="1">
    <source>
        <dbReference type="EMBL" id="WVZ15655.1"/>
    </source>
</evidence>
<gene>
    <name evidence="1" type="ORF">V8G54_013221</name>
</gene>
<organism evidence="1 2">
    <name type="scientific">Vigna mungo</name>
    <name type="common">Black gram</name>
    <name type="synonym">Phaseolus mungo</name>
    <dbReference type="NCBI Taxonomy" id="3915"/>
    <lineage>
        <taxon>Eukaryota</taxon>
        <taxon>Viridiplantae</taxon>
        <taxon>Streptophyta</taxon>
        <taxon>Embryophyta</taxon>
        <taxon>Tracheophyta</taxon>
        <taxon>Spermatophyta</taxon>
        <taxon>Magnoliopsida</taxon>
        <taxon>eudicotyledons</taxon>
        <taxon>Gunneridae</taxon>
        <taxon>Pentapetalae</taxon>
        <taxon>rosids</taxon>
        <taxon>fabids</taxon>
        <taxon>Fabales</taxon>
        <taxon>Fabaceae</taxon>
        <taxon>Papilionoideae</taxon>
        <taxon>50 kb inversion clade</taxon>
        <taxon>NPAAA clade</taxon>
        <taxon>indigoferoid/millettioid clade</taxon>
        <taxon>Phaseoleae</taxon>
        <taxon>Vigna</taxon>
    </lineage>
</organism>
<name>A0AAQ3NUM6_VIGMU</name>
<proteinExistence type="predicted"/>
<evidence type="ECO:0000313" key="2">
    <source>
        <dbReference type="Proteomes" id="UP001374535"/>
    </source>
</evidence>
<accession>A0AAQ3NUM6</accession>